<dbReference type="InterPro" id="IPR000595">
    <property type="entry name" value="cNMP-bd_dom"/>
</dbReference>
<organism evidence="5 6">
    <name type="scientific">Methylobacterium radiotolerans</name>
    <dbReference type="NCBI Taxonomy" id="31998"/>
    <lineage>
        <taxon>Bacteria</taxon>
        <taxon>Pseudomonadati</taxon>
        <taxon>Pseudomonadota</taxon>
        <taxon>Alphaproteobacteria</taxon>
        <taxon>Hyphomicrobiales</taxon>
        <taxon>Methylobacteriaceae</taxon>
        <taxon>Methylobacterium</taxon>
    </lineage>
</organism>
<dbReference type="SMART" id="SM00419">
    <property type="entry name" value="HTH_CRP"/>
    <property type="match status" value="1"/>
</dbReference>
<keyword evidence="2" id="KW-0238">DNA-binding</keyword>
<evidence type="ECO:0000259" key="4">
    <source>
        <dbReference type="PROSITE" id="PS51063"/>
    </source>
</evidence>
<dbReference type="InterPro" id="IPR018490">
    <property type="entry name" value="cNMP-bd_dom_sf"/>
</dbReference>
<protein>
    <submittedName>
        <fullName evidence="5">Cyclic nucleotide-binding protein</fullName>
    </submittedName>
</protein>
<dbReference type="PANTHER" id="PTHR24567:SF68">
    <property type="entry name" value="DNA-BINDING TRANSCRIPTIONAL DUAL REGULATOR CRP"/>
    <property type="match status" value="1"/>
</dbReference>
<dbReference type="CDD" id="cd00038">
    <property type="entry name" value="CAP_ED"/>
    <property type="match status" value="1"/>
</dbReference>
<proteinExistence type="predicted"/>
<reference evidence="5 6" key="1">
    <citation type="journal article" date="2012" name="Genet. Mol. Biol.">
        <title>Analysis of 16S rRNA and mxaF genes revealing insights into Methylobacterium niche-specific plant association.</title>
        <authorList>
            <person name="Dourado M.N."/>
            <person name="Andreote F.D."/>
            <person name="Dini-Andreote F."/>
            <person name="Conti R."/>
            <person name="Araujo J.M."/>
            <person name="Araujo W.L."/>
        </authorList>
    </citation>
    <scope>NUCLEOTIDE SEQUENCE [LARGE SCALE GENOMIC DNA]</scope>
    <source>
        <strain evidence="5 6">SR1.6/4</strain>
    </source>
</reference>
<keyword evidence="1" id="KW-0805">Transcription regulation</keyword>
<dbReference type="InterPro" id="IPR036388">
    <property type="entry name" value="WH-like_DNA-bd_sf"/>
</dbReference>
<name>A0ABU7TBJ6_9HYPH</name>
<accession>A0ABU7TBJ6</accession>
<dbReference type="InterPro" id="IPR012318">
    <property type="entry name" value="HTH_CRP"/>
</dbReference>
<dbReference type="PANTHER" id="PTHR24567">
    <property type="entry name" value="CRP FAMILY TRANSCRIPTIONAL REGULATORY PROTEIN"/>
    <property type="match status" value="1"/>
</dbReference>
<evidence type="ECO:0000256" key="2">
    <source>
        <dbReference type="ARBA" id="ARBA00023125"/>
    </source>
</evidence>
<dbReference type="EMBL" id="MLBY01000004">
    <property type="protein sequence ID" value="MEE7457798.1"/>
    <property type="molecule type" value="Genomic_DNA"/>
</dbReference>
<comment type="caution">
    <text evidence="5">The sequence shown here is derived from an EMBL/GenBank/DDBJ whole genome shotgun (WGS) entry which is preliminary data.</text>
</comment>
<dbReference type="SUPFAM" id="SSF46785">
    <property type="entry name" value="Winged helix' DNA-binding domain"/>
    <property type="match status" value="1"/>
</dbReference>
<dbReference type="Gene3D" id="1.10.10.10">
    <property type="entry name" value="Winged helix-like DNA-binding domain superfamily/Winged helix DNA-binding domain"/>
    <property type="match status" value="1"/>
</dbReference>
<evidence type="ECO:0000256" key="1">
    <source>
        <dbReference type="ARBA" id="ARBA00023015"/>
    </source>
</evidence>
<dbReference type="Pfam" id="PF13545">
    <property type="entry name" value="HTH_Crp_2"/>
    <property type="match status" value="1"/>
</dbReference>
<evidence type="ECO:0000313" key="6">
    <source>
        <dbReference type="Proteomes" id="UP001349262"/>
    </source>
</evidence>
<gene>
    <name evidence="5" type="ORF">MRSR164_13740</name>
</gene>
<sequence>MLDPLLAKLEPLTHLSDDDRRALQALAGRPARRYEPDTIIVREGEDPQMVRLLLSGWAHHYKELPDGRRQMVALSLPGDLRGFDADMLSEMDHSIGALSAVTLIEIRLAAFEEMMSAHPRVMRALHRQALVDAAVQREWLLNLGRRTATERLAHLFCELFHRLRGIGQTEGNACDIPLTQADLADLVGITPVHVSRVLQTLRAQQLIALRGRRLTLPNLQALERAALFNPRYLRLGRIGARAEA</sequence>
<dbReference type="SMART" id="SM00100">
    <property type="entry name" value="cNMP"/>
    <property type="match status" value="1"/>
</dbReference>
<dbReference type="PROSITE" id="PS51063">
    <property type="entry name" value="HTH_CRP_2"/>
    <property type="match status" value="1"/>
</dbReference>
<dbReference type="InterPro" id="IPR050397">
    <property type="entry name" value="Env_Response_Regulators"/>
</dbReference>
<dbReference type="Gene3D" id="2.60.120.10">
    <property type="entry name" value="Jelly Rolls"/>
    <property type="match status" value="1"/>
</dbReference>
<dbReference type="InterPro" id="IPR014710">
    <property type="entry name" value="RmlC-like_jellyroll"/>
</dbReference>
<keyword evidence="6" id="KW-1185">Reference proteome</keyword>
<dbReference type="Proteomes" id="UP001349262">
    <property type="component" value="Unassembled WGS sequence"/>
</dbReference>
<dbReference type="Pfam" id="PF00027">
    <property type="entry name" value="cNMP_binding"/>
    <property type="match status" value="1"/>
</dbReference>
<dbReference type="SUPFAM" id="SSF51206">
    <property type="entry name" value="cAMP-binding domain-like"/>
    <property type="match status" value="1"/>
</dbReference>
<dbReference type="InterPro" id="IPR036390">
    <property type="entry name" value="WH_DNA-bd_sf"/>
</dbReference>
<evidence type="ECO:0000313" key="5">
    <source>
        <dbReference type="EMBL" id="MEE7457798.1"/>
    </source>
</evidence>
<evidence type="ECO:0000256" key="3">
    <source>
        <dbReference type="ARBA" id="ARBA00023163"/>
    </source>
</evidence>
<keyword evidence="3" id="KW-0804">Transcription</keyword>
<feature type="domain" description="HTH crp-type" evidence="4">
    <location>
        <begin position="146"/>
        <end position="220"/>
    </location>
</feature>